<proteinExistence type="inferred from homology"/>
<feature type="domain" description="D-serine dehydratase-like" evidence="3">
    <location>
        <begin position="251"/>
        <end position="345"/>
    </location>
</feature>
<gene>
    <name evidence="4" type="ORF">AVDCRST_MAG68-5493</name>
</gene>
<accession>A0A6J4MSZ1</accession>
<dbReference type="InterPro" id="IPR051466">
    <property type="entry name" value="D-amino_acid_metab_enzyme"/>
</dbReference>
<reference evidence="4" key="1">
    <citation type="submission" date="2020-02" db="EMBL/GenBank/DDBJ databases">
        <authorList>
            <person name="Meier V. D."/>
        </authorList>
    </citation>
    <scope>NUCLEOTIDE SEQUENCE</scope>
    <source>
        <strain evidence="4">AVDCRST_MAG68</strain>
    </source>
</reference>
<dbReference type="GO" id="GO:0008721">
    <property type="term" value="F:D-serine ammonia-lyase activity"/>
    <property type="evidence" value="ECO:0007669"/>
    <property type="project" value="TreeGrafter"/>
</dbReference>
<dbReference type="SUPFAM" id="SSF51419">
    <property type="entry name" value="PLP-binding barrel"/>
    <property type="match status" value="1"/>
</dbReference>
<organism evidence="4">
    <name type="scientific">uncultured Gemmatimonadota bacterium</name>
    <dbReference type="NCBI Taxonomy" id="203437"/>
    <lineage>
        <taxon>Bacteria</taxon>
        <taxon>Pseudomonadati</taxon>
        <taxon>Gemmatimonadota</taxon>
        <taxon>environmental samples</taxon>
    </lineage>
</organism>
<evidence type="ECO:0000256" key="1">
    <source>
        <dbReference type="ARBA" id="ARBA00005323"/>
    </source>
</evidence>
<dbReference type="PANTHER" id="PTHR28004">
    <property type="entry name" value="ZGC:162816-RELATED"/>
    <property type="match status" value="1"/>
</dbReference>
<dbReference type="Gene3D" id="2.40.37.20">
    <property type="entry name" value="D-serine dehydratase-like domain"/>
    <property type="match status" value="1"/>
</dbReference>
<dbReference type="AlphaFoldDB" id="A0A6J4MSZ1"/>
<name>A0A6J4MSZ1_9BACT</name>
<dbReference type="Pfam" id="PF01168">
    <property type="entry name" value="Ala_racemase_N"/>
    <property type="match status" value="1"/>
</dbReference>
<evidence type="ECO:0000259" key="3">
    <source>
        <dbReference type="SMART" id="SM01119"/>
    </source>
</evidence>
<dbReference type="Pfam" id="PF14031">
    <property type="entry name" value="D-ser_dehydrat"/>
    <property type="match status" value="1"/>
</dbReference>
<comment type="similarity">
    <text evidence="1">Belongs to the DSD1 family.</text>
</comment>
<protein>
    <submittedName>
        <fullName evidence="4">Low-specificity D-threonine aldolase</fullName>
    </submittedName>
</protein>
<dbReference type="InterPro" id="IPR001608">
    <property type="entry name" value="Ala_racemase_N"/>
</dbReference>
<sequence length="372" mass="39753">MKLDDLETPAALVDVGRMRANLRRAAEYCRAHGLAWRPHAKTHKTPELAAEQMRLGATGVTVATPREAEVMASTVDDILLAYPPFGASKIERLMRLPEYVRLTVGLDSAEALDALAAAARRAGRSVGVLVELDAGMGRVGLGSPEHAVELARRAAQTEGVEYRGIMFYPGHIRGPVAEQDAALATLNARLAERIGALEAAGLRPEVVSGGSTPTFWRSHEIAGLTEVRPGTNIFNDRTTAEIGACHWDECAYSVLATVVSTAVEGQAVVDAGSKALAKEELRAEGGGYGALLDRPDVPVRAVSEEHGLLDLTNTGWRPRVGDRVRIVPNHVCVSVNLQERLWGVSGDEVEAEWEIVGRGRSAWAGRAQVAAG</sequence>
<dbReference type="InterPro" id="IPR042208">
    <property type="entry name" value="D-ser_dehydrat-like_sf"/>
</dbReference>
<evidence type="ECO:0000256" key="2">
    <source>
        <dbReference type="ARBA" id="ARBA00023239"/>
    </source>
</evidence>
<evidence type="ECO:0000313" key="4">
    <source>
        <dbReference type="EMBL" id="CAA9368040.1"/>
    </source>
</evidence>
<dbReference type="Gene3D" id="3.20.20.10">
    <property type="entry name" value="Alanine racemase"/>
    <property type="match status" value="1"/>
</dbReference>
<dbReference type="GO" id="GO:0036088">
    <property type="term" value="P:D-serine catabolic process"/>
    <property type="evidence" value="ECO:0007669"/>
    <property type="project" value="TreeGrafter"/>
</dbReference>
<keyword evidence="2" id="KW-0456">Lyase</keyword>
<dbReference type="InterPro" id="IPR029066">
    <property type="entry name" value="PLP-binding_barrel"/>
</dbReference>
<dbReference type="EMBL" id="CADCTW010000230">
    <property type="protein sequence ID" value="CAA9368040.1"/>
    <property type="molecule type" value="Genomic_DNA"/>
</dbReference>
<dbReference type="PANTHER" id="PTHR28004:SF2">
    <property type="entry name" value="D-SERINE DEHYDRATASE"/>
    <property type="match status" value="1"/>
</dbReference>
<dbReference type="InterPro" id="IPR026956">
    <property type="entry name" value="D-ser_dehydrat-like_dom"/>
</dbReference>
<dbReference type="SMART" id="SM01119">
    <property type="entry name" value="D-ser_dehydrat"/>
    <property type="match status" value="1"/>
</dbReference>